<dbReference type="Proteomes" id="UP000199120">
    <property type="component" value="Unassembled WGS sequence"/>
</dbReference>
<reference evidence="2" key="1">
    <citation type="submission" date="2016-10" db="EMBL/GenBank/DDBJ databases">
        <authorList>
            <person name="Varghese N."/>
            <person name="Submissions S."/>
        </authorList>
    </citation>
    <scope>NUCLEOTIDE SEQUENCE [LARGE SCALE GENOMIC DNA]</scope>
    <source>
        <strain evidence="2">LMG 26416</strain>
    </source>
</reference>
<sequence>MPDTFLSFRMYDSGGQSGRRQACTATIRTPQGDVNEVVVLERGSGMVFDVAATRDGSDWTITSEGTAPTDENSPVFRYLLVDCVSALEDKYRAEPYGYRSRQSPLHR</sequence>
<proteinExistence type="predicted"/>
<dbReference type="AlphaFoldDB" id="A0A1H7TK45"/>
<evidence type="ECO:0000313" key="2">
    <source>
        <dbReference type="Proteomes" id="UP000199120"/>
    </source>
</evidence>
<keyword evidence="2" id="KW-1185">Reference proteome</keyword>
<accession>A0A1H7TK45</accession>
<gene>
    <name evidence="1" type="ORF">SAMN05192542_115102</name>
</gene>
<name>A0A1H7TK45_9BURK</name>
<dbReference type="EMBL" id="FOAJ01000015">
    <property type="protein sequence ID" value="SEL84925.1"/>
    <property type="molecule type" value="Genomic_DNA"/>
</dbReference>
<evidence type="ECO:0000313" key="1">
    <source>
        <dbReference type="EMBL" id="SEL84925.1"/>
    </source>
</evidence>
<protein>
    <submittedName>
        <fullName evidence="1">Uncharacterized protein</fullName>
    </submittedName>
</protein>
<organism evidence="1 2">
    <name type="scientific">Paraburkholderia caballeronis</name>
    <dbReference type="NCBI Taxonomy" id="416943"/>
    <lineage>
        <taxon>Bacteria</taxon>
        <taxon>Pseudomonadati</taxon>
        <taxon>Pseudomonadota</taxon>
        <taxon>Betaproteobacteria</taxon>
        <taxon>Burkholderiales</taxon>
        <taxon>Burkholderiaceae</taxon>
        <taxon>Paraburkholderia</taxon>
    </lineage>
</organism>